<dbReference type="Pfam" id="PF00300">
    <property type="entry name" value="His_Phos_1"/>
    <property type="match status" value="1"/>
</dbReference>
<dbReference type="Gene3D" id="3.40.50.1240">
    <property type="entry name" value="Phosphoglycerate mutase-like"/>
    <property type="match status" value="1"/>
</dbReference>
<dbReference type="PANTHER" id="PTHR47821:SF2">
    <property type="entry name" value="PHOSPHOGLYCERATE MUTASE FAMILY PROTEIN"/>
    <property type="match status" value="1"/>
</dbReference>
<dbReference type="GO" id="GO:0003824">
    <property type="term" value="F:catalytic activity"/>
    <property type="evidence" value="ECO:0007669"/>
    <property type="project" value="InterPro"/>
</dbReference>
<dbReference type="InterPro" id="IPR029033">
    <property type="entry name" value="His_PPase_superfam"/>
</dbReference>
<evidence type="ECO:0000256" key="2">
    <source>
        <dbReference type="PIRSR" id="PIRSR613078-2"/>
    </source>
</evidence>
<dbReference type="CDD" id="cd07067">
    <property type="entry name" value="HP_PGM_like"/>
    <property type="match status" value="1"/>
</dbReference>
<evidence type="ECO:0000313" key="4">
    <source>
        <dbReference type="Proteomes" id="UP000245539"/>
    </source>
</evidence>
<dbReference type="PROSITE" id="PS00175">
    <property type="entry name" value="PG_MUTASE"/>
    <property type="match status" value="1"/>
</dbReference>
<feature type="active site" description="Proton donor/acceptor" evidence="1">
    <location>
        <position position="101"/>
    </location>
</feature>
<comment type="caution">
    <text evidence="3">The sequence shown here is derived from an EMBL/GenBank/DDBJ whole genome shotgun (WGS) entry which is preliminary data.</text>
</comment>
<dbReference type="Proteomes" id="UP000245539">
    <property type="component" value="Unassembled WGS sequence"/>
</dbReference>
<feature type="active site" description="Tele-phosphohistidine intermediate" evidence="1">
    <location>
        <position position="19"/>
    </location>
</feature>
<evidence type="ECO:0000256" key="1">
    <source>
        <dbReference type="PIRSR" id="PIRSR613078-1"/>
    </source>
</evidence>
<dbReference type="InterPro" id="IPR001345">
    <property type="entry name" value="PG/BPGM_mutase_AS"/>
</dbReference>
<dbReference type="OrthoDB" id="9793115at2"/>
<keyword evidence="4" id="KW-1185">Reference proteome</keyword>
<dbReference type="SMART" id="SM00855">
    <property type="entry name" value="PGAM"/>
    <property type="match status" value="1"/>
</dbReference>
<name>A0A317CNJ4_9GAMM</name>
<accession>A0A317CNJ4</accession>
<organism evidence="3 4">
    <name type="scientific">Leucothrix pacifica</name>
    <dbReference type="NCBI Taxonomy" id="1247513"/>
    <lineage>
        <taxon>Bacteria</taxon>
        <taxon>Pseudomonadati</taxon>
        <taxon>Pseudomonadota</taxon>
        <taxon>Gammaproteobacteria</taxon>
        <taxon>Thiotrichales</taxon>
        <taxon>Thiotrichaceae</taxon>
        <taxon>Leucothrix</taxon>
    </lineage>
</organism>
<feature type="binding site" evidence="2">
    <location>
        <position position="74"/>
    </location>
    <ligand>
        <name>substrate</name>
    </ligand>
</feature>
<dbReference type="InterPro" id="IPR013078">
    <property type="entry name" value="His_Pase_superF_clade-1"/>
</dbReference>
<dbReference type="AlphaFoldDB" id="A0A317CNJ4"/>
<gene>
    <name evidence="3" type="ORF">DKW60_04325</name>
</gene>
<dbReference type="SUPFAM" id="SSF53254">
    <property type="entry name" value="Phosphoglycerate mutase-like"/>
    <property type="match status" value="1"/>
</dbReference>
<dbReference type="PIRSF" id="PIRSF000709">
    <property type="entry name" value="6PFK_2-Ptase"/>
    <property type="match status" value="1"/>
</dbReference>
<dbReference type="EMBL" id="QGKM01000007">
    <property type="protein sequence ID" value="PWQ99899.1"/>
    <property type="molecule type" value="Genomic_DNA"/>
</dbReference>
<sequence length="201" mass="22348">MNHLLNYRALNNRYFIIRHGQSLANQQGLIVSTPENGVNGYGLSDHGKAQVKNSLSQCRSISDVSCIISSDFKRAYETAQIALDYLQGTVADIVLEEALRERNFGDFELSKSGHYQAVWDADALDSTHTQYQVESAASVMSRVSQLILTLEERYTGQSILLVSHGDTLQILQIAFGKQPASTHRQLAPLETAEIRELHLAD</sequence>
<feature type="binding site" evidence="2">
    <location>
        <begin position="18"/>
        <end position="25"/>
    </location>
    <ligand>
        <name>substrate</name>
    </ligand>
</feature>
<dbReference type="RefSeq" id="WP_109836443.1">
    <property type="nucleotide sequence ID" value="NZ_QGKM01000007.1"/>
</dbReference>
<evidence type="ECO:0000313" key="3">
    <source>
        <dbReference type="EMBL" id="PWQ99899.1"/>
    </source>
</evidence>
<proteinExistence type="predicted"/>
<protein>
    <submittedName>
        <fullName evidence="3">Histidine phosphatase family protein</fullName>
    </submittedName>
</protein>
<reference evidence="3 4" key="1">
    <citation type="submission" date="2018-05" db="EMBL/GenBank/DDBJ databases">
        <title>Leucothrix arctica sp. nov., isolated from Arctic seawater.</title>
        <authorList>
            <person name="Choi A."/>
            <person name="Baek K."/>
        </authorList>
    </citation>
    <scope>NUCLEOTIDE SEQUENCE [LARGE SCALE GENOMIC DNA]</scope>
    <source>
        <strain evidence="3 4">JCM 18388</strain>
    </source>
</reference>
<dbReference type="PANTHER" id="PTHR47821">
    <property type="entry name" value="PHOSPHOGLYCERATE MUTASE FAMILY PROTEIN"/>
    <property type="match status" value="1"/>
</dbReference>